<keyword evidence="2" id="KW-0472">Membrane</keyword>
<dbReference type="RefSeq" id="WP_052589299.1">
    <property type="nucleotide sequence ID" value="NZ_CP011112.1"/>
</dbReference>
<dbReference type="Proteomes" id="UP000066480">
    <property type="component" value="Chromosome"/>
</dbReference>
<organism evidence="5 6">
    <name type="scientific">Luteipulveratus mongoliensis</name>
    <dbReference type="NCBI Taxonomy" id="571913"/>
    <lineage>
        <taxon>Bacteria</taxon>
        <taxon>Bacillati</taxon>
        <taxon>Actinomycetota</taxon>
        <taxon>Actinomycetes</taxon>
        <taxon>Micrococcales</taxon>
        <taxon>Dermacoccaceae</taxon>
        <taxon>Luteipulveratus</taxon>
    </lineage>
</organism>
<reference evidence="5" key="1">
    <citation type="submission" date="2015-03" db="EMBL/GenBank/DDBJ databases">
        <title>Luteipulveratus halotolerans sp. nov., a novel actinobacterium (Dermacoccaceae) from Sarawak, Malaysia.</title>
        <authorList>
            <person name="Juboi H."/>
            <person name="Basik A."/>
            <person name="Shamsul S.S."/>
            <person name="Arnold P."/>
            <person name="Schmitt E.K."/>
            <person name="Sanglier J.-J."/>
            <person name="Yeo T."/>
        </authorList>
    </citation>
    <scope>NUCLEOTIDE SEQUENCE [LARGE SCALE GENOMIC DNA]</scope>
    <source>
        <strain evidence="5">MN07-A0370</strain>
    </source>
</reference>
<sequence length="676" mass="69838">MSRRLFTAPLLVVCGLGALAGTTPGAAASTGSAPASLASTAPTITPVENPNGKLMMLLDSSGSMSAKDSTGKPKIDAARSALHQVVNGLPSGARAGMRVFGATVKDKQSPSACTDSQLAVPLGTGNTAALNKAVDAYKPFGETPMAYAMQQAANDLGPSGQRSMILVSDGEDTCSPDPCKVAQQIADKGIDLKIDVVGFRVTGKAQKDLQCIAGVGRGSYYDADNAQDLTTSLKTLSTRAFRPFTVTGKPVAGTPIIDGAPTVTPGQWVSKIGETKDERYYQVKHTPGTTLHVSVAGRPGLQGDRNPSIGVSVRRTDGDSCYASDSTWGYDWSTTAMPIGAVARVDANDKDCGHVENLTIKVTTDSGGQPQETLGRDAMPFELRIVEEKPVTNVATLPAPAKDDYATPSDWTYALNGLPKTGGAGFSDAPTIAANTTFSGTLLPGEVQIYKVSVQYGQTLIGRANVAPPSLAMKSAITGSKQSLGVRISLFNPERESYNSYDSVTIGEYTDDRQDLARSIRPVTWRNREVGSSPSYLAGDYYIAIAAQNVPTGGAPINFLIRGDVSGTPTGQPQYAEPGTAQPTAPSTDDPTPSPTSSGTTSATSPSTAATEAGAPVAGGGDDGGLPMPLILGGGAGALALLGGGGAWIALRRKETQPDANGEYPTQSWQPPYGQG</sequence>
<feature type="region of interest" description="Disordered" evidence="1">
    <location>
        <begin position="565"/>
        <end position="621"/>
    </location>
</feature>
<accession>A0A0K1JDJ8</accession>
<gene>
    <name evidence="5" type="ORF">VV02_00880</name>
</gene>
<feature type="compositionally biased region" description="Low complexity" evidence="1">
    <location>
        <begin position="580"/>
        <end position="616"/>
    </location>
</feature>
<feature type="chain" id="PRO_5038619063" description="VWFA domain-containing protein" evidence="3">
    <location>
        <begin position="21"/>
        <end position="676"/>
    </location>
</feature>
<dbReference type="SUPFAM" id="SSF53300">
    <property type="entry name" value="vWA-like"/>
    <property type="match status" value="1"/>
</dbReference>
<keyword evidence="3" id="KW-0732">Signal</keyword>
<feature type="region of interest" description="Disordered" evidence="1">
    <location>
        <begin position="653"/>
        <end position="676"/>
    </location>
</feature>
<dbReference type="OrthoDB" id="4318225at2"/>
<evidence type="ECO:0000256" key="1">
    <source>
        <dbReference type="SAM" id="MobiDB-lite"/>
    </source>
</evidence>
<feature type="compositionally biased region" description="Low complexity" evidence="1">
    <location>
        <begin position="25"/>
        <end position="43"/>
    </location>
</feature>
<dbReference type="EMBL" id="CP011112">
    <property type="protein sequence ID" value="AKU14769.1"/>
    <property type="molecule type" value="Genomic_DNA"/>
</dbReference>
<dbReference type="InterPro" id="IPR002035">
    <property type="entry name" value="VWF_A"/>
</dbReference>
<dbReference type="Pfam" id="PF13519">
    <property type="entry name" value="VWA_2"/>
    <property type="match status" value="1"/>
</dbReference>
<keyword evidence="2" id="KW-1133">Transmembrane helix</keyword>
<feature type="transmembrane region" description="Helical" evidence="2">
    <location>
        <begin position="630"/>
        <end position="651"/>
    </location>
</feature>
<dbReference type="PATRIC" id="fig|571913.6.peg.183"/>
<dbReference type="SMART" id="SM00327">
    <property type="entry name" value="VWA"/>
    <property type="match status" value="1"/>
</dbReference>
<evidence type="ECO:0000256" key="2">
    <source>
        <dbReference type="SAM" id="Phobius"/>
    </source>
</evidence>
<evidence type="ECO:0000313" key="6">
    <source>
        <dbReference type="Proteomes" id="UP000066480"/>
    </source>
</evidence>
<dbReference type="Gene3D" id="3.40.50.410">
    <property type="entry name" value="von Willebrand factor, type A domain"/>
    <property type="match status" value="1"/>
</dbReference>
<proteinExistence type="predicted"/>
<feature type="domain" description="VWFA" evidence="4">
    <location>
        <begin position="53"/>
        <end position="236"/>
    </location>
</feature>
<evidence type="ECO:0000259" key="4">
    <source>
        <dbReference type="PROSITE" id="PS50234"/>
    </source>
</evidence>
<name>A0A0K1JDJ8_9MICO</name>
<dbReference type="AlphaFoldDB" id="A0A0K1JDJ8"/>
<evidence type="ECO:0000313" key="5">
    <source>
        <dbReference type="EMBL" id="AKU14769.1"/>
    </source>
</evidence>
<feature type="region of interest" description="Disordered" evidence="1">
    <location>
        <begin position="25"/>
        <end position="50"/>
    </location>
</feature>
<dbReference type="PROSITE" id="PS50234">
    <property type="entry name" value="VWFA"/>
    <property type="match status" value="1"/>
</dbReference>
<keyword evidence="6" id="KW-1185">Reference proteome</keyword>
<evidence type="ECO:0000256" key="3">
    <source>
        <dbReference type="SAM" id="SignalP"/>
    </source>
</evidence>
<keyword evidence="2" id="KW-0812">Transmembrane</keyword>
<dbReference type="KEGG" id="lmoi:VV02_00880"/>
<dbReference type="STRING" id="571913.VV02_00880"/>
<dbReference type="InterPro" id="IPR036465">
    <property type="entry name" value="vWFA_dom_sf"/>
</dbReference>
<protein>
    <recommendedName>
        <fullName evidence="4">VWFA domain-containing protein</fullName>
    </recommendedName>
</protein>
<feature type="signal peptide" evidence="3">
    <location>
        <begin position="1"/>
        <end position="20"/>
    </location>
</feature>